<evidence type="ECO:0000313" key="2">
    <source>
        <dbReference type="WBParaSite" id="ES5_v2.g23542.t1"/>
    </source>
</evidence>
<dbReference type="Proteomes" id="UP000887579">
    <property type="component" value="Unplaced"/>
</dbReference>
<name>A0AC34G2A2_9BILA</name>
<proteinExistence type="predicted"/>
<reference evidence="2" key="1">
    <citation type="submission" date="2022-11" db="UniProtKB">
        <authorList>
            <consortium name="WormBaseParasite"/>
        </authorList>
    </citation>
    <scope>IDENTIFICATION</scope>
</reference>
<dbReference type="WBParaSite" id="ES5_v2.g23542.t1">
    <property type="protein sequence ID" value="ES5_v2.g23542.t1"/>
    <property type="gene ID" value="ES5_v2.g23542"/>
</dbReference>
<protein>
    <submittedName>
        <fullName evidence="2">Uncharacterized protein</fullName>
    </submittedName>
</protein>
<evidence type="ECO:0000313" key="1">
    <source>
        <dbReference type="Proteomes" id="UP000887579"/>
    </source>
</evidence>
<accession>A0AC34G2A2</accession>
<organism evidence="1 2">
    <name type="scientific">Panagrolaimus sp. ES5</name>
    <dbReference type="NCBI Taxonomy" id="591445"/>
    <lineage>
        <taxon>Eukaryota</taxon>
        <taxon>Metazoa</taxon>
        <taxon>Ecdysozoa</taxon>
        <taxon>Nematoda</taxon>
        <taxon>Chromadorea</taxon>
        <taxon>Rhabditida</taxon>
        <taxon>Tylenchina</taxon>
        <taxon>Panagrolaimomorpha</taxon>
        <taxon>Panagrolaimoidea</taxon>
        <taxon>Panagrolaimidae</taxon>
        <taxon>Panagrolaimus</taxon>
    </lineage>
</organism>
<sequence length="469" mass="52945">MNNKCVDALIISVVGSRLVGKKSFISRLLRDNGETVFVNDREDADRVENDREEADRVENDREEADRKKSFISRLLRDNGESVFVNDREEADRVENDLEDVDRVAKERGDADRVEMERFEVDQGDGRYVASVAVKKNMIFSGIVLVIFDVTNKVSFALAQKRVLQCKSSNPGSDSLIYLLGNKSDDDRAAVRVHDVANFAQKNGAVSFALAQKRVLQCKSSNPGSDSLIYLLGNKSDADRAAVRVHDVATFARKNGAVYMEISSKSGHNVDAVMDAIFHHRAAKVRELVESGTKLNVHFEVELCGEELEELMDYNDFQKTELVRTQLQLQAANELIQVQKRVIESLKAAKQQQQKREMELLKKNDENDLGANDLGAKDRGAKDRGAKNRRAKDRGAYSGGFAMFFKEMRARREALKKVNELDESFGEIRETSFELDELVEEKLAEAKAADLEQVHDRQIYTKSMSRNVLQ</sequence>